<dbReference type="CDD" id="cd00051">
    <property type="entry name" value="EFh"/>
    <property type="match status" value="1"/>
</dbReference>
<reference evidence="4" key="1">
    <citation type="submission" date="2022-10" db="EMBL/GenBank/DDBJ databases">
        <authorList>
            <person name="Chen Y."/>
            <person name="Dougan E. K."/>
            <person name="Chan C."/>
            <person name="Rhodes N."/>
            <person name="Thang M."/>
        </authorList>
    </citation>
    <scope>NUCLEOTIDE SEQUENCE</scope>
</reference>
<dbReference type="InterPro" id="IPR018247">
    <property type="entry name" value="EF_Hand_1_Ca_BS"/>
</dbReference>
<dbReference type="Pfam" id="PF13499">
    <property type="entry name" value="EF-hand_7"/>
    <property type="match status" value="1"/>
</dbReference>
<proteinExistence type="predicted"/>
<name>A0A9P1BHI5_9DINO</name>
<dbReference type="InterPro" id="IPR029052">
    <property type="entry name" value="Metallo-depent_PP-like"/>
</dbReference>
<feature type="domain" description="EF-hand" evidence="2">
    <location>
        <begin position="662"/>
        <end position="694"/>
    </location>
</feature>
<sequence>MAYRLEVTCDQTGVGDQLAITGSTLELGNWDTSQAIRLQTSEETFPVWARSPAEIWRGQLKRAFQNHRCAREASTGPTPMSSAVNGPWVVPDAKKVTYLTDVEGHWPYFCNFVELSECLSFAVEGDQRTARKAPELILKDDWHFVFGGDTCDKGPGSLRCLQALVSLKRRYPDRVHLLMGNRDINKMRLTSEYTDQELALLSPESPAAYWVPEDKRTKPWDYLFHLAESAGAHPTEEEIRGFCTGANLLRYHLKYDMGSDGEFEFRRQELAHMAGCEEEDIGDEEVMQSYKESVAEGGLMREYLRLAELTCLLGQTLFVHGQLIGNHFHHCGTDGVAWSVKCVPNDKVDGGVEIEEDLRRWVEKLNTWAHNDVAAWMAEPTWRASPRDATYEAWARRAGAELIAYGTPASHVPSVVYCRWLEDNCMPKQYPPDLLGFLVSQGVSRVIVGHTPHGNCPTVIPHEGLTVIMGDTSYSNMKSDLAYPGDNRGDAVCEIAIFDDQCVVRGRTGATAEGRPRQVVHYVVTESSSAGDPHIGVIQPPSASVPLDACFFVKACLPAMEGKDARYLLCKVDGFTNTYQEESPAEVLRVFGSQSVLKANATTRKRLTSHGEEFGASCSAEGDVLEHIFRRLDRDHDGVVTAHELLTACSDPEVRRALQWTFPDTCLEDVFRELDANQDGIVTLHEFQSRVKRS</sequence>
<dbReference type="PANTHER" id="PTHR42254:SF1">
    <property type="entry name" value="CALCINEURIN-LIKE PHOSPHOESTERASE DOMAIN-CONTAINING PROTEIN"/>
    <property type="match status" value="1"/>
</dbReference>
<accession>A0A9P1BHI5</accession>
<dbReference type="EMBL" id="CAMXCT030000021">
    <property type="protein sequence ID" value="CAL4759905.1"/>
    <property type="molecule type" value="Genomic_DNA"/>
</dbReference>
<dbReference type="EMBL" id="CAMXCT020000021">
    <property type="protein sequence ID" value="CAL1125968.1"/>
    <property type="molecule type" value="Genomic_DNA"/>
</dbReference>
<dbReference type="PANTHER" id="PTHR42254">
    <property type="entry name" value="METALLOPHOS DOMAIN-CONTAINING PROTEIN"/>
    <property type="match status" value="1"/>
</dbReference>
<dbReference type="InterPro" id="IPR002048">
    <property type="entry name" value="EF_hand_dom"/>
</dbReference>
<keyword evidence="1" id="KW-0106">Calcium</keyword>
<dbReference type="Proteomes" id="UP001152797">
    <property type="component" value="Unassembled WGS sequence"/>
</dbReference>
<dbReference type="AlphaFoldDB" id="A0A9P1BHI5"/>
<keyword evidence="6" id="KW-1185">Reference proteome</keyword>
<comment type="caution">
    <text evidence="4">The sequence shown here is derived from an EMBL/GenBank/DDBJ whole genome shotgun (WGS) entry which is preliminary data.</text>
</comment>
<organism evidence="4">
    <name type="scientific">Cladocopium goreaui</name>
    <dbReference type="NCBI Taxonomy" id="2562237"/>
    <lineage>
        <taxon>Eukaryota</taxon>
        <taxon>Sar</taxon>
        <taxon>Alveolata</taxon>
        <taxon>Dinophyceae</taxon>
        <taxon>Suessiales</taxon>
        <taxon>Symbiodiniaceae</taxon>
        <taxon>Cladocopium</taxon>
    </lineage>
</organism>
<evidence type="ECO:0000259" key="3">
    <source>
        <dbReference type="PROSITE" id="PS51166"/>
    </source>
</evidence>
<dbReference type="GO" id="GO:2001070">
    <property type="term" value="F:starch binding"/>
    <property type="evidence" value="ECO:0007669"/>
    <property type="project" value="InterPro"/>
</dbReference>
<dbReference type="InterPro" id="IPR002044">
    <property type="entry name" value="CBM20"/>
</dbReference>
<dbReference type="SUPFAM" id="SSF56300">
    <property type="entry name" value="Metallo-dependent phosphatases"/>
    <property type="match status" value="1"/>
</dbReference>
<evidence type="ECO:0000313" key="5">
    <source>
        <dbReference type="EMBL" id="CAL4759905.1"/>
    </source>
</evidence>
<evidence type="ECO:0000256" key="1">
    <source>
        <dbReference type="ARBA" id="ARBA00022837"/>
    </source>
</evidence>
<dbReference type="EMBL" id="CAMXCT010000021">
    <property type="protein sequence ID" value="CAI3972593.1"/>
    <property type="molecule type" value="Genomic_DNA"/>
</dbReference>
<protein>
    <submittedName>
        <fullName evidence="5">EF-hand domain-containing protein</fullName>
    </submittedName>
</protein>
<gene>
    <name evidence="4" type="ORF">C1SCF055_LOCUS1163</name>
</gene>
<evidence type="ECO:0000313" key="4">
    <source>
        <dbReference type="EMBL" id="CAI3972593.1"/>
    </source>
</evidence>
<feature type="domain" description="CBM20" evidence="3">
    <location>
        <begin position="1"/>
        <end position="108"/>
    </location>
</feature>
<dbReference type="InterPro" id="IPR013783">
    <property type="entry name" value="Ig-like_fold"/>
</dbReference>
<dbReference type="Gene3D" id="2.60.40.10">
    <property type="entry name" value="Immunoglobulins"/>
    <property type="match status" value="1"/>
</dbReference>
<dbReference type="PROSITE" id="PS50222">
    <property type="entry name" value="EF_HAND_2"/>
    <property type="match status" value="2"/>
</dbReference>
<feature type="domain" description="EF-hand" evidence="2">
    <location>
        <begin position="620"/>
        <end position="655"/>
    </location>
</feature>
<dbReference type="InterPro" id="IPR011992">
    <property type="entry name" value="EF-hand-dom_pair"/>
</dbReference>
<dbReference type="Gene3D" id="1.10.238.10">
    <property type="entry name" value="EF-hand"/>
    <property type="match status" value="1"/>
</dbReference>
<dbReference type="Gene3D" id="3.60.21.10">
    <property type="match status" value="1"/>
</dbReference>
<evidence type="ECO:0000313" key="6">
    <source>
        <dbReference type="Proteomes" id="UP001152797"/>
    </source>
</evidence>
<dbReference type="PROSITE" id="PS51166">
    <property type="entry name" value="CBM20"/>
    <property type="match status" value="1"/>
</dbReference>
<evidence type="ECO:0000259" key="2">
    <source>
        <dbReference type="PROSITE" id="PS50222"/>
    </source>
</evidence>
<dbReference type="InterPro" id="IPR013784">
    <property type="entry name" value="Carb-bd-like_fold"/>
</dbReference>
<dbReference type="OrthoDB" id="426586at2759"/>
<dbReference type="GO" id="GO:0005509">
    <property type="term" value="F:calcium ion binding"/>
    <property type="evidence" value="ECO:0007669"/>
    <property type="project" value="InterPro"/>
</dbReference>
<dbReference type="SUPFAM" id="SSF49452">
    <property type="entry name" value="Starch-binding domain-like"/>
    <property type="match status" value="1"/>
</dbReference>
<reference evidence="5 6" key="2">
    <citation type="submission" date="2024-05" db="EMBL/GenBank/DDBJ databases">
        <authorList>
            <person name="Chen Y."/>
            <person name="Shah S."/>
            <person name="Dougan E. K."/>
            <person name="Thang M."/>
            <person name="Chan C."/>
        </authorList>
    </citation>
    <scope>NUCLEOTIDE SEQUENCE [LARGE SCALE GENOMIC DNA]</scope>
</reference>
<dbReference type="PROSITE" id="PS00018">
    <property type="entry name" value="EF_HAND_1"/>
    <property type="match status" value="2"/>
</dbReference>
<dbReference type="SUPFAM" id="SSF47473">
    <property type="entry name" value="EF-hand"/>
    <property type="match status" value="1"/>
</dbReference>
<dbReference type="Pfam" id="PF00686">
    <property type="entry name" value="CBM_20"/>
    <property type="match status" value="1"/>
</dbReference>
<dbReference type="SMART" id="SM00054">
    <property type="entry name" value="EFh"/>
    <property type="match status" value="2"/>
</dbReference>